<name>A0A3Q0J9Q5_DIACI</name>
<dbReference type="PANTHER" id="PTHR33480:SF1">
    <property type="entry name" value="TYR RECOMBINASE DOMAIN-CONTAINING PROTEIN"/>
    <property type="match status" value="1"/>
</dbReference>
<dbReference type="PaxDb" id="121845-A0A3Q0J9Q5"/>
<dbReference type="PANTHER" id="PTHR33480">
    <property type="entry name" value="SET DOMAIN-CONTAINING PROTEIN-RELATED"/>
    <property type="match status" value="1"/>
</dbReference>
<dbReference type="Proteomes" id="UP000079169">
    <property type="component" value="Unplaced"/>
</dbReference>
<dbReference type="KEGG" id="dci:113470725"/>
<evidence type="ECO:0000313" key="1">
    <source>
        <dbReference type="Proteomes" id="UP000079169"/>
    </source>
</evidence>
<gene>
    <name evidence="2" type="primary">LOC113470725</name>
</gene>
<sequence>MTWTNEVSALAGKCLTEKRFSTPTMLPLTEHVMMFQDYLVKLGDENQKLLKENLHDEKAFKTLTNVALASTIVFNRRRIGDVQYLPMETYKGTSRDQSTLREMIEKMSESEKVLTQTYKHVVAGGKGSRAIEIFFPPAIQSYIETLLEARNNFVPRTIILTRTKTGEGYKIKTMDMCGGGSVYWKWPEKDDILVYSCDDIITKICSPELTVLGSKNN</sequence>
<reference evidence="2" key="1">
    <citation type="submission" date="2025-08" db="UniProtKB">
        <authorList>
            <consortium name="RefSeq"/>
        </authorList>
    </citation>
    <scope>IDENTIFICATION</scope>
</reference>
<protein>
    <submittedName>
        <fullName evidence="2">Uncharacterized protein LOC113470725</fullName>
    </submittedName>
</protein>
<accession>A0A3Q0J9Q5</accession>
<dbReference type="AlphaFoldDB" id="A0A3Q0J9Q5"/>
<keyword evidence="1" id="KW-1185">Reference proteome</keyword>
<organism evidence="1 2">
    <name type="scientific">Diaphorina citri</name>
    <name type="common">Asian citrus psyllid</name>
    <dbReference type="NCBI Taxonomy" id="121845"/>
    <lineage>
        <taxon>Eukaryota</taxon>
        <taxon>Metazoa</taxon>
        <taxon>Ecdysozoa</taxon>
        <taxon>Arthropoda</taxon>
        <taxon>Hexapoda</taxon>
        <taxon>Insecta</taxon>
        <taxon>Pterygota</taxon>
        <taxon>Neoptera</taxon>
        <taxon>Paraneoptera</taxon>
        <taxon>Hemiptera</taxon>
        <taxon>Sternorrhyncha</taxon>
        <taxon>Psylloidea</taxon>
        <taxon>Psyllidae</taxon>
        <taxon>Diaphorininae</taxon>
        <taxon>Diaphorina</taxon>
    </lineage>
</organism>
<proteinExistence type="predicted"/>
<dbReference type="STRING" id="121845.A0A3Q0J9Q5"/>
<evidence type="ECO:0000313" key="2">
    <source>
        <dbReference type="RefSeq" id="XP_026685189.1"/>
    </source>
</evidence>
<dbReference type="GeneID" id="113470725"/>
<dbReference type="RefSeq" id="XP_026685189.1">
    <property type="nucleotide sequence ID" value="XM_026829388.1"/>
</dbReference>